<dbReference type="EMBL" id="FNMX01000025">
    <property type="protein sequence ID" value="SDX43967.1"/>
    <property type="molecule type" value="Genomic_DNA"/>
</dbReference>
<evidence type="ECO:0000313" key="1">
    <source>
        <dbReference type="EMBL" id="SDX43967.1"/>
    </source>
</evidence>
<gene>
    <name evidence="1" type="ORF">SAMN05421782_12512</name>
</gene>
<dbReference type="RefSeq" id="WP_003720092.1">
    <property type="nucleotide sequence ID" value="NZ_FNMX01000025.1"/>
</dbReference>
<dbReference type="AlphaFoldDB" id="A0AAX2DTL8"/>
<accession>A0AAX2DTL8</accession>
<dbReference type="Proteomes" id="UP000183610">
    <property type="component" value="Unassembled WGS sequence"/>
</dbReference>
<protein>
    <submittedName>
        <fullName evidence="1">Uncharacterized conserved protein, DUF1697 family</fullName>
    </submittedName>
</protein>
<evidence type="ECO:0000313" key="2">
    <source>
        <dbReference type="Proteomes" id="UP000183610"/>
    </source>
</evidence>
<dbReference type="PANTHER" id="PTHR36439">
    <property type="entry name" value="BLL4334 PROTEIN"/>
    <property type="match status" value="1"/>
</dbReference>
<dbReference type="InterPro" id="IPR012545">
    <property type="entry name" value="DUF1697"/>
</dbReference>
<name>A0AAX2DTL8_LISIV</name>
<proteinExistence type="predicted"/>
<dbReference type="PIRSF" id="PIRSF008502">
    <property type="entry name" value="UCP008502"/>
    <property type="match status" value="1"/>
</dbReference>
<reference evidence="1 2" key="1">
    <citation type="submission" date="2016-10" db="EMBL/GenBank/DDBJ databases">
        <authorList>
            <person name="Varghese N."/>
            <person name="Submissions S."/>
        </authorList>
    </citation>
    <scope>NUCLEOTIDE SEQUENCE [LARGE SCALE GENOMIC DNA]</scope>
    <source>
        <strain evidence="1 2">ATCC 49954</strain>
    </source>
</reference>
<organism evidence="1 2">
    <name type="scientific">Listeria ivanovii</name>
    <dbReference type="NCBI Taxonomy" id="1638"/>
    <lineage>
        <taxon>Bacteria</taxon>
        <taxon>Bacillati</taxon>
        <taxon>Bacillota</taxon>
        <taxon>Bacilli</taxon>
        <taxon>Bacillales</taxon>
        <taxon>Listeriaceae</taxon>
        <taxon>Listeria</taxon>
    </lineage>
</organism>
<comment type="caution">
    <text evidence="1">The sequence shown here is derived from an EMBL/GenBank/DDBJ whole genome shotgun (WGS) entry which is preliminary data.</text>
</comment>
<dbReference type="Gene3D" id="3.30.70.1280">
    <property type="entry name" value="SP0830-like domains"/>
    <property type="match status" value="1"/>
</dbReference>
<dbReference type="Pfam" id="PF08002">
    <property type="entry name" value="DUF1697"/>
    <property type="match status" value="1"/>
</dbReference>
<sequence>MKNYVALLKAVNVAGKNKINMNELKTVIQKAGFTNVKTYIQSGNIILSSKLQTEELVAKKLIEIIQNTFELTIDVLVYEEVNYNEIIQNNPFPPESIGEEEHWIAIFYKENIHIPHQKNHQAEVVAIGRVLYVHVFSNQFHTLRLPVFLGEYKKTLSTSRNWRTTLKLQTFLQAIDSPE</sequence>
<dbReference type="SUPFAM" id="SSF160379">
    <property type="entry name" value="SP0830-like"/>
    <property type="match status" value="1"/>
</dbReference>
<dbReference type="PANTHER" id="PTHR36439:SF1">
    <property type="entry name" value="DUF1697 DOMAIN-CONTAINING PROTEIN"/>
    <property type="match status" value="1"/>
</dbReference>